<gene>
    <name evidence="1" type="ORF">MARPO_0008s0103</name>
</gene>
<accession>A0A2R6XMK4</accession>
<keyword evidence="2" id="KW-1185">Reference proteome</keyword>
<reference evidence="2" key="1">
    <citation type="journal article" date="2017" name="Cell">
        <title>Insights into land plant evolution garnered from the Marchantia polymorpha genome.</title>
        <authorList>
            <person name="Bowman J.L."/>
            <person name="Kohchi T."/>
            <person name="Yamato K.T."/>
            <person name="Jenkins J."/>
            <person name="Shu S."/>
            <person name="Ishizaki K."/>
            <person name="Yamaoka S."/>
            <person name="Nishihama R."/>
            <person name="Nakamura Y."/>
            <person name="Berger F."/>
            <person name="Adam C."/>
            <person name="Aki S.S."/>
            <person name="Althoff F."/>
            <person name="Araki T."/>
            <person name="Arteaga-Vazquez M.A."/>
            <person name="Balasubrmanian S."/>
            <person name="Barry K."/>
            <person name="Bauer D."/>
            <person name="Boehm C.R."/>
            <person name="Briginshaw L."/>
            <person name="Caballero-Perez J."/>
            <person name="Catarino B."/>
            <person name="Chen F."/>
            <person name="Chiyoda S."/>
            <person name="Chovatia M."/>
            <person name="Davies K.M."/>
            <person name="Delmans M."/>
            <person name="Demura T."/>
            <person name="Dierschke T."/>
            <person name="Dolan L."/>
            <person name="Dorantes-Acosta A.E."/>
            <person name="Eklund D.M."/>
            <person name="Florent S.N."/>
            <person name="Flores-Sandoval E."/>
            <person name="Fujiyama A."/>
            <person name="Fukuzawa H."/>
            <person name="Galik B."/>
            <person name="Grimanelli D."/>
            <person name="Grimwood J."/>
            <person name="Grossniklaus U."/>
            <person name="Hamada T."/>
            <person name="Haseloff J."/>
            <person name="Hetherington A.J."/>
            <person name="Higo A."/>
            <person name="Hirakawa Y."/>
            <person name="Hundley H.N."/>
            <person name="Ikeda Y."/>
            <person name="Inoue K."/>
            <person name="Inoue S.I."/>
            <person name="Ishida S."/>
            <person name="Jia Q."/>
            <person name="Kakita M."/>
            <person name="Kanazawa T."/>
            <person name="Kawai Y."/>
            <person name="Kawashima T."/>
            <person name="Kennedy M."/>
            <person name="Kinose K."/>
            <person name="Kinoshita T."/>
            <person name="Kohara Y."/>
            <person name="Koide E."/>
            <person name="Komatsu K."/>
            <person name="Kopischke S."/>
            <person name="Kubo M."/>
            <person name="Kyozuka J."/>
            <person name="Lagercrantz U."/>
            <person name="Lin S.S."/>
            <person name="Lindquist E."/>
            <person name="Lipzen A.M."/>
            <person name="Lu C.W."/>
            <person name="De Luna E."/>
            <person name="Martienssen R.A."/>
            <person name="Minamino N."/>
            <person name="Mizutani M."/>
            <person name="Mizutani M."/>
            <person name="Mochizuki N."/>
            <person name="Monte I."/>
            <person name="Mosher R."/>
            <person name="Nagasaki H."/>
            <person name="Nakagami H."/>
            <person name="Naramoto S."/>
            <person name="Nishitani K."/>
            <person name="Ohtani M."/>
            <person name="Okamoto T."/>
            <person name="Okumura M."/>
            <person name="Phillips J."/>
            <person name="Pollak B."/>
            <person name="Reinders A."/>
            <person name="Rovekamp M."/>
            <person name="Sano R."/>
            <person name="Sawa S."/>
            <person name="Schmid M.W."/>
            <person name="Shirakawa M."/>
            <person name="Solano R."/>
            <person name="Spunde A."/>
            <person name="Suetsugu N."/>
            <person name="Sugano S."/>
            <person name="Sugiyama A."/>
            <person name="Sun R."/>
            <person name="Suzuki Y."/>
            <person name="Takenaka M."/>
            <person name="Takezawa D."/>
            <person name="Tomogane H."/>
            <person name="Tsuzuki M."/>
            <person name="Ueda T."/>
            <person name="Umeda M."/>
            <person name="Ward J.M."/>
            <person name="Watanabe Y."/>
            <person name="Yazaki K."/>
            <person name="Yokoyama R."/>
            <person name="Yoshitake Y."/>
            <person name="Yotsui I."/>
            <person name="Zachgo S."/>
            <person name="Schmutz J."/>
        </authorList>
    </citation>
    <scope>NUCLEOTIDE SEQUENCE [LARGE SCALE GENOMIC DNA]</scope>
    <source>
        <strain evidence="2">Tak-1</strain>
    </source>
</reference>
<organism evidence="1 2">
    <name type="scientific">Marchantia polymorpha</name>
    <name type="common">Common liverwort</name>
    <name type="synonym">Marchantia aquatica</name>
    <dbReference type="NCBI Taxonomy" id="3197"/>
    <lineage>
        <taxon>Eukaryota</taxon>
        <taxon>Viridiplantae</taxon>
        <taxon>Streptophyta</taxon>
        <taxon>Embryophyta</taxon>
        <taxon>Marchantiophyta</taxon>
        <taxon>Marchantiopsida</taxon>
        <taxon>Marchantiidae</taxon>
        <taxon>Marchantiales</taxon>
        <taxon>Marchantiaceae</taxon>
        <taxon>Marchantia</taxon>
    </lineage>
</organism>
<proteinExistence type="predicted"/>
<dbReference type="AlphaFoldDB" id="A0A2R6XMK4"/>
<sequence length="131" mass="14726">MRISWMNKRRKTLEDHCHFDFCFSCRGARVRGRRSELHPDLGINAFDRPGAGGICFWAAVVTVAPTNFSSSAMKAVCDGFGIASTRIKLITKVLYAWENISRLIGPCTSHQLSSHHRIQGFQRKLSCAKVE</sequence>
<dbReference type="Proteomes" id="UP000244005">
    <property type="component" value="Unassembled WGS sequence"/>
</dbReference>
<dbReference type="EMBL" id="KZ772680">
    <property type="protein sequence ID" value="PTQ47332.1"/>
    <property type="molecule type" value="Genomic_DNA"/>
</dbReference>
<protein>
    <submittedName>
        <fullName evidence="1">Uncharacterized protein</fullName>
    </submittedName>
</protein>
<evidence type="ECO:0000313" key="1">
    <source>
        <dbReference type="EMBL" id="PTQ47332.1"/>
    </source>
</evidence>
<dbReference type="Gramene" id="Mp8g11180.1">
    <property type="protein sequence ID" value="Mp8g11180.1.cds"/>
    <property type="gene ID" value="Mp8g11180"/>
</dbReference>
<name>A0A2R6XMK4_MARPO</name>
<evidence type="ECO:0000313" key="2">
    <source>
        <dbReference type="Proteomes" id="UP000244005"/>
    </source>
</evidence>